<dbReference type="Proteomes" id="UP000007575">
    <property type="component" value="Plasmid P2"/>
</dbReference>
<reference evidence="1 2" key="1">
    <citation type="journal article" date="2012" name="PLoS ONE">
        <title>Genome sequence and transcriptome analysis of the radioresistant bacterium Deinococcus gobiensis: insights into the extreme environmental adaptations.</title>
        <authorList>
            <person name="Yuan M."/>
            <person name="Chen M."/>
            <person name="Zhang W."/>
            <person name="Lu W."/>
            <person name="Wang J."/>
            <person name="Yang M."/>
            <person name="Zhao P."/>
            <person name="Tang R."/>
            <person name="Li X."/>
            <person name="Hao Y."/>
            <person name="Zhou Z."/>
            <person name="Zhan Y."/>
            <person name="Yu H."/>
            <person name="Teng C."/>
            <person name="Yan Y."/>
            <person name="Ping S."/>
            <person name="Wang Y."/>
            <person name="Lin M."/>
        </authorList>
    </citation>
    <scope>NUCLEOTIDE SEQUENCE [LARGE SCALE GENOMIC DNA]</scope>
    <source>
        <strain evidence="2">DSM 21396 / JCM 16679 / CGMCC 1.7299 / I-0</strain>
        <plasmid evidence="1">P2</plasmid>
    </source>
</reference>
<sequence length="102" mass="11948">MSTYTSSIPHALQFQHPGQEVLLVRISCERLTRPSDTQEKVIDLFPTREAAVAWLHERYGTPAVHRILHVRRWWRGAVDEDYRCVRHAYGIPVEDTYTVFNV</sequence>
<gene>
    <name evidence="1" type="ordered locus">DGo_PB0258</name>
</gene>
<proteinExistence type="predicted"/>
<keyword evidence="2" id="KW-1185">Reference proteome</keyword>
<accession>H8H1Y0</accession>
<name>H8H1Y0_DEIGI</name>
<dbReference type="RefSeq" id="WP_014686622.1">
    <property type="nucleotide sequence ID" value="NC_017791.1"/>
</dbReference>
<dbReference type="HOGENOM" id="CLU_2272769_0_0_0"/>
<evidence type="ECO:0000313" key="2">
    <source>
        <dbReference type="Proteomes" id="UP000007575"/>
    </source>
</evidence>
<organism evidence="1 2">
    <name type="scientific">Deinococcus gobiensis (strain DSM 21396 / JCM 16679 / CGMCC 1.7299 / I-0)</name>
    <dbReference type="NCBI Taxonomy" id="745776"/>
    <lineage>
        <taxon>Bacteria</taxon>
        <taxon>Thermotogati</taxon>
        <taxon>Deinococcota</taxon>
        <taxon>Deinococci</taxon>
        <taxon>Deinococcales</taxon>
        <taxon>Deinococcaceae</taxon>
        <taxon>Deinococcus</taxon>
    </lineage>
</organism>
<dbReference type="EMBL" id="CP002193">
    <property type="protein sequence ID" value="AFD27527.1"/>
    <property type="molecule type" value="Genomic_DNA"/>
</dbReference>
<keyword evidence="1" id="KW-0614">Plasmid</keyword>
<dbReference type="KEGG" id="dgo:DGo_PB0258"/>
<dbReference type="AlphaFoldDB" id="H8H1Y0"/>
<geneLocation type="plasmid" evidence="1 2">
    <name>P2</name>
</geneLocation>
<evidence type="ECO:0000313" key="1">
    <source>
        <dbReference type="EMBL" id="AFD27527.1"/>
    </source>
</evidence>
<protein>
    <submittedName>
        <fullName evidence="1">Uncharacterized protein</fullName>
    </submittedName>
</protein>